<sequence length="70" mass="7743">MKQNDLNRSVARATGESVTTVKRLGFLLAEPDEVLDPDDEALGPQVIDWDEFPSAQIHCPEVMRHAAVLV</sequence>
<reference evidence="1 2" key="1">
    <citation type="submission" date="2019-02" db="EMBL/GenBank/DDBJ databases">
        <title>Deep-cultivation of Planctomycetes and their phenomic and genomic characterization uncovers novel biology.</title>
        <authorList>
            <person name="Wiegand S."/>
            <person name="Jogler M."/>
            <person name="Boedeker C."/>
            <person name="Pinto D."/>
            <person name="Vollmers J."/>
            <person name="Rivas-Marin E."/>
            <person name="Kohn T."/>
            <person name="Peeters S.H."/>
            <person name="Heuer A."/>
            <person name="Rast P."/>
            <person name="Oberbeckmann S."/>
            <person name="Bunk B."/>
            <person name="Jeske O."/>
            <person name="Meyerdierks A."/>
            <person name="Storesund J.E."/>
            <person name="Kallscheuer N."/>
            <person name="Luecker S."/>
            <person name="Lage O.M."/>
            <person name="Pohl T."/>
            <person name="Merkel B.J."/>
            <person name="Hornburger P."/>
            <person name="Mueller R.-W."/>
            <person name="Bruemmer F."/>
            <person name="Labrenz M."/>
            <person name="Spormann A.M."/>
            <person name="Op den Camp H."/>
            <person name="Overmann J."/>
            <person name="Amann R."/>
            <person name="Jetten M.S.M."/>
            <person name="Mascher T."/>
            <person name="Medema M.H."/>
            <person name="Devos D.P."/>
            <person name="Kaster A.-K."/>
            <person name="Ovreas L."/>
            <person name="Rohde M."/>
            <person name="Galperin M.Y."/>
            <person name="Jogler C."/>
        </authorList>
    </citation>
    <scope>NUCLEOTIDE SEQUENCE [LARGE SCALE GENOMIC DNA]</scope>
    <source>
        <strain evidence="1 2">V22</strain>
    </source>
</reference>
<keyword evidence="2" id="KW-1185">Reference proteome</keyword>
<dbReference type="KEGG" id="chya:V22_08360"/>
<dbReference type="EMBL" id="CP036316">
    <property type="protein sequence ID" value="QDT63612.1"/>
    <property type="molecule type" value="Genomic_DNA"/>
</dbReference>
<protein>
    <submittedName>
        <fullName evidence="1">Uncharacterized protein</fullName>
    </submittedName>
</protein>
<evidence type="ECO:0000313" key="1">
    <source>
        <dbReference type="EMBL" id="QDT63612.1"/>
    </source>
</evidence>
<dbReference type="OrthoDB" id="281889at2"/>
<dbReference type="RefSeq" id="WP_145260068.1">
    <property type="nucleotide sequence ID" value="NZ_CP036316.1"/>
</dbReference>
<gene>
    <name evidence="1" type="ORF">V22_08360</name>
</gene>
<dbReference type="Proteomes" id="UP000319976">
    <property type="component" value="Chromosome"/>
</dbReference>
<name>A0A517T5G0_9PLAN</name>
<proteinExistence type="predicted"/>
<evidence type="ECO:0000313" key="2">
    <source>
        <dbReference type="Proteomes" id="UP000319976"/>
    </source>
</evidence>
<accession>A0A517T5G0</accession>
<organism evidence="1 2">
    <name type="scientific">Calycomorphotria hydatis</name>
    <dbReference type="NCBI Taxonomy" id="2528027"/>
    <lineage>
        <taxon>Bacteria</taxon>
        <taxon>Pseudomonadati</taxon>
        <taxon>Planctomycetota</taxon>
        <taxon>Planctomycetia</taxon>
        <taxon>Planctomycetales</taxon>
        <taxon>Planctomycetaceae</taxon>
        <taxon>Calycomorphotria</taxon>
    </lineage>
</organism>
<dbReference type="AlphaFoldDB" id="A0A517T5G0"/>